<accession>A0A8H3PH26</accession>
<comment type="caution">
    <text evidence="2">The sequence shown here is derived from an EMBL/GenBank/DDBJ whole genome shotgun (WGS) entry which is preliminary data.</text>
</comment>
<gene>
    <name evidence="2" type="ORF">ALECFALPRED_008793</name>
</gene>
<dbReference type="OrthoDB" id="5344057at2759"/>
<feature type="region of interest" description="Disordered" evidence="1">
    <location>
        <begin position="206"/>
        <end position="269"/>
    </location>
</feature>
<protein>
    <submittedName>
        <fullName evidence="2">Uncharacterized protein</fullName>
    </submittedName>
</protein>
<dbReference type="EMBL" id="CAJPDR010000618">
    <property type="protein sequence ID" value="CAF9940682.1"/>
    <property type="molecule type" value="Genomic_DNA"/>
</dbReference>
<proteinExistence type="predicted"/>
<evidence type="ECO:0000313" key="3">
    <source>
        <dbReference type="Proteomes" id="UP000664203"/>
    </source>
</evidence>
<evidence type="ECO:0000313" key="2">
    <source>
        <dbReference type="EMBL" id="CAF9940682.1"/>
    </source>
</evidence>
<sequence length="391" mass="43596">MDPVSADFLHDLEVTAKVLADVQMLSEEAERASPTLHIDYRAEALSIQVDDCSRDLTEWLNIAKGIKKERAGKKKTILMQFFNSFLTAISKSSKVSSREKLRRHQENIKYNAVHIWQVSIWRSTSIALNDGHRHINLANCVALHSVDETVRKISQKMSDNAEELSKQVSSLSSSVSGPAGSLQAQNSSMLDKPDLVTDLLQQVLSSTPSQKNSIKSSHHSDSHKRTKSTTAESQIDDVNADTSFGQDGDIVLNGPKRQHTNHTAVSDENLGHPAEFDASIYDRNASLHEVGQRKRAAAFQLLSLRKQCGYEGLGGTLELVMSKSGVSERDVDIWWKLLTIEEPASQKQLQLGDLRNPDPDEQRKDRLTRTNEWMLGVFYAFPTLSSFIEGS</sequence>
<organism evidence="2 3">
    <name type="scientific">Alectoria fallacina</name>
    <dbReference type="NCBI Taxonomy" id="1903189"/>
    <lineage>
        <taxon>Eukaryota</taxon>
        <taxon>Fungi</taxon>
        <taxon>Dikarya</taxon>
        <taxon>Ascomycota</taxon>
        <taxon>Pezizomycotina</taxon>
        <taxon>Lecanoromycetes</taxon>
        <taxon>OSLEUM clade</taxon>
        <taxon>Lecanoromycetidae</taxon>
        <taxon>Lecanorales</taxon>
        <taxon>Lecanorineae</taxon>
        <taxon>Parmeliaceae</taxon>
        <taxon>Alectoria</taxon>
    </lineage>
</organism>
<reference evidence="2" key="1">
    <citation type="submission" date="2021-03" db="EMBL/GenBank/DDBJ databases">
        <authorList>
            <person name="Tagirdzhanova G."/>
        </authorList>
    </citation>
    <scope>NUCLEOTIDE SEQUENCE</scope>
</reference>
<feature type="compositionally biased region" description="Low complexity" evidence="1">
    <location>
        <begin position="166"/>
        <end position="183"/>
    </location>
</feature>
<feature type="region of interest" description="Disordered" evidence="1">
    <location>
        <begin position="164"/>
        <end position="186"/>
    </location>
</feature>
<evidence type="ECO:0000256" key="1">
    <source>
        <dbReference type="SAM" id="MobiDB-lite"/>
    </source>
</evidence>
<name>A0A8H3PH26_9LECA</name>
<dbReference type="Proteomes" id="UP000664203">
    <property type="component" value="Unassembled WGS sequence"/>
</dbReference>
<dbReference type="AlphaFoldDB" id="A0A8H3PH26"/>
<keyword evidence="3" id="KW-1185">Reference proteome</keyword>